<proteinExistence type="predicted"/>
<evidence type="ECO:0000256" key="1">
    <source>
        <dbReference type="SAM" id="Phobius"/>
    </source>
</evidence>
<keyword evidence="1" id="KW-0812">Transmembrane</keyword>
<dbReference type="AlphaFoldDB" id="A0A392RRR8"/>
<sequence>GCVARRVMLHCARPCAVMYVRLLRLALRARVSLRGVQCMFVFLPVLLVAALRAGL</sequence>
<organism evidence="2 3">
    <name type="scientific">Trifolium medium</name>
    <dbReference type="NCBI Taxonomy" id="97028"/>
    <lineage>
        <taxon>Eukaryota</taxon>
        <taxon>Viridiplantae</taxon>
        <taxon>Streptophyta</taxon>
        <taxon>Embryophyta</taxon>
        <taxon>Tracheophyta</taxon>
        <taxon>Spermatophyta</taxon>
        <taxon>Magnoliopsida</taxon>
        <taxon>eudicotyledons</taxon>
        <taxon>Gunneridae</taxon>
        <taxon>Pentapetalae</taxon>
        <taxon>rosids</taxon>
        <taxon>fabids</taxon>
        <taxon>Fabales</taxon>
        <taxon>Fabaceae</taxon>
        <taxon>Papilionoideae</taxon>
        <taxon>50 kb inversion clade</taxon>
        <taxon>NPAAA clade</taxon>
        <taxon>Hologalegina</taxon>
        <taxon>IRL clade</taxon>
        <taxon>Trifolieae</taxon>
        <taxon>Trifolium</taxon>
    </lineage>
</organism>
<feature type="transmembrane region" description="Helical" evidence="1">
    <location>
        <begin position="31"/>
        <end position="51"/>
    </location>
</feature>
<comment type="caution">
    <text evidence="2">The sequence shown here is derived from an EMBL/GenBank/DDBJ whole genome shotgun (WGS) entry which is preliminary data.</text>
</comment>
<name>A0A392RRR8_9FABA</name>
<keyword evidence="3" id="KW-1185">Reference proteome</keyword>
<feature type="non-terminal residue" evidence="2">
    <location>
        <position position="1"/>
    </location>
</feature>
<keyword evidence="1" id="KW-0472">Membrane</keyword>
<evidence type="ECO:0000313" key="3">
    <source>
        <dbReference type="Proteomes" id="UP000265520"/>
    </source>
</evidence>
<keyword evidence="1" id="KW-1133">Transmembrane helix</keyword>
<reference evidence="2 3" key="1">
    <citation type="journal article" date="2018" name="Front. Plant Sci.">
        <title>Red Clover (Trifolium pratense) and Zigzag Clover (T. medium) - A Picture of Genomic Similarities and Differences.</title>
        <authorList>
            <person name="Dluhosova J."/>
            <person name="Istvanek J."/>
            <person name="Nedelnik J."/>
            <person name="Repkova J."/>
        </authorList>
    </citation>
    <scope>NUCLEOTIDE SEQUENCE [LARGE SCALE GENOMIC DNA]</scope>
    <source>
        <strain evidence="3">cv. 10/8</strain>
        <tissue evidence="2">Leaf</tissue>
    </source>
</reference>
<protein>
    <submittedName>
        <fullName evidence="2">Uncharacterized protein</fullName>
    </submittedName>
</protein>
<dbReference type="Proteomes" id="UP000265520">
    <property type="component" value="Unassembled WGS sequence"/>
</dbReference>
<accession>A0A392RRR8</accession>
<evidence type="ECO:0000313" key="2">
    <source>
        <dbReference type="EMBL" id="MCI39341.1"/>
    </source>
</evidence>
<dbReference type="EMBL" id="LXQA010266320">
    <property type="protein sequence ID" value="MCI39341.1"/>
    <property type="molecule type" value="Genomic_DNA"/>
</dbReference>